<dbReference type="InterPro" id="IPR036514">
    <property type="entry name" value="SGNH_hydro_sf"/>
</dbReference>
<dbReference type="RefSeq" id="WP_223177266.1">
    <property type="nucleotide sequence ID" value="NZ_BSPS01000022.1"/>
</dbReference>
<proteinExistence type="predicted"/>
<dbReference type="SUPFAM" id="SSF52266">
    <property type="entry name" value="SGNH hydrolase"/>
    <property type="match status" value="1"/>
</dbReference>
<reference evidence="1 2" key="1">
    <citation type="submission" date="2020-08" db="EMBL/GenBank/DDBJ databases">
        <title>Genomic Encyclopedia of Type Strains, Phase IV (KMG-IV): sequencing the most valuable type-strain genomes for metagenomic binning, comparative biology and taxonomic classification.</title>
        <authorList>
            <person name="Goeker M."/>
        </authorList>
    </citation>
    <scope>NUCLEOTIDE SEQUENCE [LARGE SCALE GENOMIC DNA]</scope>
    <source>
        <strain evidence="1 2">DSM 26189</strain>
    </source>
</reference>
<accession>A0A7W6BNL7</accession>
<comment type="caution">
    <text evidence="1">The sequence shown here is derived from an EMBL/GenBank/DDBJ whole genome shotgun (WGS) entry which is preliminary data.</text>
</comment>
<dbReference type="EMBL" id="JACIDT010000002">
    <property type="protein sequence ID" value="MBB3925029.1"/>
    <property type="molecule type" value="Genomic_DNA"/>
</dbReference>
<dbReference type="Proteomes" id="UP000571950">
    <property type="component" value="Unassembled WGS sequence"/>
</dbReference>
<evidence type="ECO:0008006" key="3">
    <source>
        <dbReference type="Google" id="ProtNLM"/>
    </source>
</evidence>
<protein>
    <recommendedName>
        <fullName evidence="3">SGNH hydrolase-type esterase domain-containing protein</fullName>
    </recommendedName>
</protein>
<dbReference type="GO" id="GO:0016788">
    <property type="term" value="F:hydrolase activity, acting on ester bonds"/>
    <property type="evidence" value="ECO:0007669"/>
    <property type="project" value="UniProtKB-ARBA"/>
</dbReference>
<dbReference type="Gene3D" id="3.40.50.1110">
    <property type="entry name" value="SGNH hydrolase"/>
    <property type="match status" value="1"/>
</dbReference>
<evidence type="ECO:0000313" key="1">
    <source>
        <dbReference type="EMBL" id="MBB3925029.1"/>
    </source>
</evidence>
<evidence type="ECO:0000313" key="2">
    <source>
        <dbReference type="Proteomes" id="UP000571950"/>
    </source>
</evidence>
<dbReference type="AlphaFoldDB" id="A0A7W6BNL7"/>
<keyword evidence="2" id="KW-1185">Reference proteome</keyword>
<organism evidence="1 2">
    <name type="scientific">Sphingobium jiangsuense</name>
    <dbReference type="NCBI Taxonomy" id="870476"/>
    <lineage>
        <taxon>Bacteria</taxon>
        <taxon>Pseudomonadati</taxon>
        <taxon>Pseudomonadota</taxon>
        <taxon>Alphaproteobacteria</taxon>
        <taxon>Sphingomonadales</taxon>
        <taxon>Sphingomonadaceae</taxon>
        <taxon>Sphingobium</taxon>
    </lineage>
</organism>
<gene>
    <name evidence="1" type="ORF">GGR43_000730</name>
</gene>
<name>A0A7W6BNL7_9SPHN</name>
<sequence length="381" mass="40837">MSMSKSINPGAFNRGAVDRWAAGNGLPTLGKKSVKPKRILFHGNSIPVGYNAAYPTGNAGAWANSPISAMKRALIGAGYQVQDEFFEGTMGYTTAASFASFDTRLTIGAGWDFNGIIAANYGVLRNSTTQNSCTFTPTTPVDSATLIFRSHALVGLAQATLGAITKTLDIPATYGFYRIDFAPSDGVVLGNNALQWNRRASGGTVDLAAVYCWNSRLPSFQLLNASASGARAQHIANAQDAGRSLYFPELVLSAGDEAWWMTVANDWRANALPPMNDFRGYAEAWVQRRLDNGIIPRIIVDPRTALTGGTATVTDMDAYTATLQEVAAAKGAKYYEMKDRWGEYADAAAAGLMVGGTDYFHPNWYGAQDMGQFLAQIALSA</sequence>